<dbReference type="EMBL" id="BGZK01000262">
    <property type="protein sequence ID" value="GBP32594.1"/>
    <property type="molecule type" value="Genomic_DNA"/>
</dbReference>
<dbReference type="AlphaFoldDB" id="A0A4C1V3D5"/>
<dbReference type="Proteomes" id="UP000299102">
    <property type="component" value="Unassembled WGS sequence"/>
</dbReference>
<gene>
    <name evidence="2" type="ORF">EVAR_25953_1</name>
</gene>
<organism evidence="2 3">
    <name type="scientific">Eumeta variegata</name>
    <name type="common">Bagworm moth</name>
    <name type="synonym">Eumeta japonica</name>
    <dbReference type="NCBI Taxonomy" id="151549"/>
    <lineage>
        <taxon>Eukaryota</taxon>
        <taxon>Metazoa</taxon>
        <taxon>Ecdysozoa</taxon>
        <taxon>Arthropoda</taxon>
        <taxon>Hexapoda</taxon>
        <taxon>Insecta</taxon>
        <taxon>Pterygota</taxon>
        <taxon>Neoptera</taxon>
        <taxon>Endopterygota</taxon>
        <taxon>Lepidoptera</taxon>
        <taxon>Glossata</taxon>
        <taxon>Ditrysia</taxon>
        <taxon>Tineoidea</taxon>
        <taxon>Psychidae</taxon>
        <taxon>Oiketicinae</taxon>
        <taxon>Eumeta</taxon>
    </lineage>
</organism>
<comment type="caution">
    <text evidence="2">The sequence shown here is derived from an EMBL/GenBank/DDBJ whole genome shotgun (WGS) entry which is preliminary data.</text>
</comment>
<feature type="region of interest" description="Disordered" evidence="1">
    <location>
        <begin position="92"/>
        <end position="142"/>
    </location>
</feature>
<name>A0A4C1V3D5_EUMVA</name>
<evidence type="ECO:0000313" key="3">
    <source>
        <dbReference type="Proteomes" id="UP000299102"/>
    </source>
</evidence>
<feature type="region of interest" description="Disordered" evidence="1">
    <location>
        <begin position="341"/>
        <end position="370"/>
    </location>
</feature>
<protein>
    <submittedName>
        <fullName evidence="2">Uncharacterized protein</fullName>
    </submittedName>
</protein>
<evidence type="ECO:0000313" key="2">
    <source>
        <dbReference type="EMBL" id="GBP32594.1"/>
    </source>
</evidence>
<sequence>MHNKQRKSIQRIFEKLVKQNVSETKVNADSSVVLIDDSDERILPSGKRKKSSNHNLDQKIQKTANESCVVINDDDEDDDLIISDSSCTKTSKKSVQIPKKLNSPPFSSTPIRSGKKNKLNVSNLSNIKNNSPKADTITNNKTKEINPDSFLTIDLTDESNNTKKSNTINDTVIDLDNHDRSECTFVSANSSLSMSGDSDVTIVNVRKRHKRDKMQVFAKGIAKMSAHEKGRLLELITKNIFTGCKSPTVASNTTIKKAAVTRATETVEDAYIKEMILDPSKSRNSVGSNIYNPARDPKNKTGLRMIIVDGSNVAMQVWAVWPAVAVAFTCAHPICTDRMRTGKRNRHRRPDSPDPNPKSKRDDISINQLT</sequence>
<dbReference type="OrthoDB" id="392925at2759"/>
<reference evidence="2 3" key="1">
    <citation type="journal article" date="2019" name="Commun. Biol.">
        <title>The bagworm genome reveals a unique fibroin gene that provides high tensile strength.</title>
        <authorList>
            <person name="Kono N."/>
            <person name="Nakamura H."/>
            <person name="Ohtoshi R."/>
            <person name="Tomita M."/>
            <person name="Numata K."/>
            <person name="Arakawa K."/>
        </authorList>
    </citation>
    <scope>NUCLEOTIDE SEQUENCE [LARGE SCALE GENOMIC DNA]</scope>
</reference>
<accession>A0A4C1V3D5</accession>
<evidence type="ECO:0000256" key="1">
    <source>
        <dbReference type="SAM" id="MobiDB-lite"/>
    </source>
</evidence>
<proteinExistence type="predicted"/>
<keyword evidence="3" id="KW-1185">Reference proteome</keyword>
<feature type="compositionally biased region" description="Low complexity" evidence="1">
    <location>
        <begin position="119"/>
        <end position="131"/>
    </location>
</feature>